<feature type="binding site" evidence="4">
    <location>
        <position position="37"/>
    </location>
    <ligand>
        <name>S-adenosyl-L-methionine</name>
        <dbReference type="ChEBI" id="CHEBI:59789"/>
    </ligand>
</feature>
<comment type="similarity">
    <text evidence="4">Belongs to the class I-like SAM-binding methyltransferase superfamily. Cation-dependent O-methyltransferase family.</text>
</comment>
<dbReference type="InterPro" id="IPR002935">
    <property type="entry name" value="SAM_O-MeTrfase"/>
</dbReference>
<feature type="binding site" evidence="4">
    <location>
        <begin position="113"/>
        <end position="114"/>
    </location>
    <ligand>
        <name>S-adenosyl-L-methionine</name>
        <dbReference type="ChEBI" id="CHEBI:59789"/>
    </ligand>
</feature>
<keyword evidence="4" id="KW-0479">Metal-binding</keyword>
<reference evidence="6" key="1">
    <citation type="submission" date="2021-06" db="EMBL/GenBank/DDBJ databases">
        <title>Description of novel taxa of the family Lachnospiraceae.</title>
        <authorList>
            <person name="Chaplin A.V."/>
            <person name="Sokolova S.R."/>
            <person name="Pikina A.P."/>
            <person name="Korzhanova M."/>
            <person name="Belova V."/>
            <person name="Korostin D."/>
            <person name="Efimov B.A."/>
        </authorList>
    </citation>
    <scope>NUCLEOTIDE SEQUENCE</scope>
    <source>
        <strain evidence="6">ASD5720</strain>
    </source>
</reference>
<feature type="binding site" evidence="4">
    <location>
        <position position="157"/>
    </location>
    <ligand>
        <name>Mg(2+)</name>
        <dbReference type="ChEBI" id="CHEBI:18420"/>
    </ligand>
</feature>
<evidence type="ECO:0000256" key="5">
    <source>
        <dbReference type="SAM" id="MobiDB-lite"/>
    </source>
</evidence>
<dbReference type="PROSITE" id="PS51682">
    <property type="entry name" value="SAM_OMT_I"/>
    <property type="match status" value="1"/>
</dbReference>
<dbReference type="EC" id="2.1.1.-" evidence="4"/>
<accession>A0A949K192</accession>
<dbReference type="InterPro" id="IPR029063">
    <property type="entry name" value="SAM-dependent_MTases_sf"/>
</dbReference>
<keyword evidence="3 4" id="KW-0949">S-adenosyl-L-methionine</keyword>
<comment type="function">
    <text evidence="4">Catalyzes the methylation of 5-hydroxyuridine (ho5U) to form 5-methoxyuridine (mo5U) at position 34 in tRNAs.</text>
</comment>
<dbReference type="GO" id="GO:0008171">
    <property type="term" value="F:O-methyltransferase activity"/>
    <property type="evidence" value="ECO:0007669"/>
    <property type="project" value="InterPro"/>
</dbReference>
<dbReference type="PANTHER" id="PTHR10509:SF14">
    <property type="entry name" value="CAFFEOYL-COA O-METHYLTRANSFERASE 3-RELATED"/>
    <property type="match status" value="1"/>
</dbReference>
<name>A0A949K192_9FIRM</name>
<keyword evidence="4" id="KW-0819">tRNA processing</keyword>
<evidence type="ECO:0000256" key="4">
    <source>
        <dbReference type="HAMAP-Rule" id="MF_02217"/>
    </source>
</evidence>
<comment type="catalytic activity">
    <reaction evidence="4">
        <text>5-hydroxyuridine(34) in tRNA + S-adenosyl-L-methionine = 5-methoxyuridine(34) in tRNA + S-adenosyl-L-homocysteine + H(+)</text>
        <dbReference type="Rhea" id="RHEA:60524"/>
        <dbReference type="Rhea" id="RHEA-COMP:13381"/>
        <dbReference type="Rhea" id="RHEA-COMP:15591"/>
        <dbReference type="ChEBI" id="CHEBI:15378"/>
        <dbReference type="ChEBI" id="CHEBI:57856"/>
        <dbReference type="ChEBI" id="CHEBI:59789"/>
        <dbReference type="ChEBI" id="CHEBI:136877"/>
        <dbReference type="ChEBI" id="CHEBI:143860"/>
    </reaction>
</comment>
<evidence type="ECO:0000313" key="7">
    <source>
        <dbReference type="Proteomes" id="UP000712157"/>
    </source>
</evidence>
<comment type="subunit">
    <text evidence="4">Homodimer.</text>
</comment>
<dbReference type="Gene3D" id="3.40.50.150">
    <property type="entry name" value="Vaccinia Virus protein VP39"/>
    <property type="match status" value="1"/>
</dbReference>
<gene>
    <name evidence="4" type="primary">trmR</name>
    <name evidence="6" type="ORF">KTH89_17510</name>
</gene>
<keyword evidence="4" id="KW-0460">Magnesium</keyword>
<feature type="region of interest" description="Disordered" evidence="5">
    <location>
        <begin position="213"/>
        <end position="239"/>
    </location>
</feature>
<evidence type="ECO:0000313" key="6">
    <source>
        <dbReference type="EMBL" id="MBU9738344.1"/>
    </source>
</evidence>
<dbReference type="Pfam" id="PF01596">
    <property type="entry name" value="Methyltransf_3"/>
    <property type="match status" value="1"/>
</dbReference>
<dbReference type="HAMAP" id="MF_02217">
    <property type="entry name" value="TrmR_methyltr"/>
    <property type="match status" value="1"/>
</dbReference>
<evidence type="ECO:0000256" key="3">
    <source>
        <dbReference type="ARBA" id="ARBA00022691"/>
    </source>
</evidence>
<keyword evidence="2 4" id="KW-0808">Transferase</keyword>
<dbReference type="RefSeq" id="WP_158344658.1">
    <property type="nucleotide sequence ID" value="NZ_JAHQCW010000033.1"/>
</dbReference>
<feature type="binding site" evidence="4">
    <location>
        <position position="131"/>
    </location>
    <ligand>
        <name>Mg(2+)</name>
        <dbReference type="ChEBI" id="CHEBI:18420"/>
    </ligand>
</feature>
<feature type="binding site" evidence="4">
    <location>
        <position position="85"/>
    </location>
    <ligand>
        <name>S-adenosyl-L-methionine</name>
        <dbReference type="ChEBI" id="CHEBI:59789"/>
    </ligand>
</feature>
<dbReference type="Proteomes" id="UP000712157">
    <property type="component" value="Unassembled WGS sequence"/>
</dbReference>
<dbReference type="GO" id="GO:0008757">
    <property type="term" value="F:S-adenosylmethionine-dependent methyltransferase activity"/>
    <property type="evidence" value="ECO:0007669"/>
    <property type="project" value="TreeGrafter"/>
</dbReference>
<feature type="binding site" evidence="4">
    <location>
        <position position="67"/>
    </location>
    <ligand>
        <name>S-adenosyl-L-methionine</name>
        <dbReference type="ChEBI" id="CHEBI:59789"/>
    </ligand>
</feature>
<feature type="binding site" evidence="4">
    <location>
        <position position="158"/>
    </location>
    <ligand>
        <name>Mg(2+)</name>
        <dbReference type="ChEBI" id="CHEBI:18420"/>
    </ligand>
</feature>
<sequence length="239" mass="26809">MIVDERLITYLNSLDSGNPPYLEQLEQTARETYVPVIRKETQSLLKVLVTLKRPGSILEIGTAIGFSALLMSEYAPDTCRITTIENYEKRIPIARENIKKAGREQQITLLPGDAQQIMRTLNGPYDFVFMDAAKGQYLNFLPEAMRLLAPGGLLVSDNVLQEGSIIQSRYAIERRDRTIHTRMREYLYQLTHHQELVSAILPLGDGVAVSCKKTHGGKNETTRTYSGDKETAGTTHPGQ</sequence>
<dbReference type="GO" id="GO:0016300">
    <property type="term" value="F:tRNA (uridine) methyltransferase activity"/>
    <property type="evidence" value="ECO:0007669"/>
    <property type="project" value="UniProtKB-UniRule"/>
</dbReference>
<dbReference type="GO" id="GO:0030488">
    <property type="term" value="P:tRNA methylation"/>
    <property type="evidence" value="ECO:0007669"/>
    <property type="project" value="UniProtKB-UniRule"/>
</dbReference>
<organism evidence="6 7">
    <name type="scientific">Diplocloster agilis</name>
    <dbReference type="NCBI Taxonomy" id="2850323"/>
    <lineage>
        <taxon>Bacteria</taxon>
        <taxon>Bacillati</taxon>
        <taxon>Bacillota</taxon>
        <taxon>Clostridia</taxon>
        <taxon>Lachnospirales</taxon>
        <taxon>Lachnospiraceae</taxon>
        <taxon>Diplocloster</taxon>
    </lineage>
</organism>
<dbReference type="PANTHER" id="PTHR10509">
    <property type="entry name" value="O-METHYLTRANSFERASE-RELATED"/>
    <property type="match status" value="1"/>
</dbReference>
<evidence type="ECO:0000256" key="2">
    <source>
        <dbReference type="ARBA" id="ARBA00022679"/>
    </source>
</evidence>
<feature type="binding site" evidence="4">
    <location>
        <position position="131"/>
    </location>
    <ligand>
        <name>S-adenosyl-L-methionine</name>
        <dbReference type="ChEBI" id="CHEBI:59789"/>
    </ligand>
</feature>
<keyword evidence="1 4" id="KW-0489">Methyltransferase</keyword>
<comment type="caution">
    <text evidence="6">The sequence shown here is derived from an EMBL/GenBank/DDBJ whole genome shotgun (WGS) entry which is preliminary data.</text>
</comment>
<keyword evidence="7" id="KW-1185">Reference proteome</keyword>
<dbReference type="AlphaFoldDB" id="A0A949K192"/>
<feature type="compositionally biased region" description="Basic and acidic residues" evidence="5">
    <location>
        <begin position="217"/>
        <end position="231"/>
    </location>
</feature>
<dbReference type="SUPFAM" id="SSF53335">
    <property type="entry name" value="S-adenosyl-L-methionine-dependent methyltransferases"/>
    <property type="match status" value="1"/>
</dbReference>
<evidence type="ECO:0000256" key="1">
    <source>
        <dbReference type="ARBA" id="ARBA00022603"/>
    </source>
</evidence>
<proteinExistence type="inferred from homology"/>
<dbReference type="CDD" id="cd02440">
    <property type="entry name" value="AdoMet_MTases"/>
    <property type="match status" value="1"/>
</dbReference>
<dbReference type="InterPro" id="IPR050362">
    <property type="entry name" value="Cation-dep_OMT"/>
</dbReference>
<dbReference type="InterPro" id="IPR043675">
    <property type="entry name" value="TrmR_methyltr"/>
</dbReference>
<dbReference type="EMBL" id="JAHQCW010000033">
    <property type="protein sequence ID" value="MBU9738344.1"/>
    <property type="molecule type" value="Genomic_DNA"/>
</dbReference>
<dbReference type="GO" id="GO:0000287">
    <property type="term" value="F:magnesium ion binding"/>
    <property type="evidence" value="ECO:0007669"/>
    <property type="project" value="UniProtKB-UniRule"/>
</dbReference>
<protein>
    <recommendedName>
        <fullName evidence="4">tRNA 5-hydroxyuridine methyltransferase</fullName>
        <ecNumber evidence="4">2.1.1.-</ecNumber>
    </recommendedName>
    <alternativeName>
        <fullName evidence="4">ho5U methyltransferase</fullName>
    </alternativeName>
</protein>